<dbReference type="InterPro" id="IPR000138">
    <property type="entry name" value="HMG_CoA_lyase_AS"/>
</dbReference>
<evidence type="ECO:0000313" key="8">
    <source>
        <dbReference type="EMBL" id="QSX32764.1"/>
    </source>
</evidence>
<evidence type="ECO:0000313" key="9">
    <source>
        <dbReference type="Proteomes" id="UP000662770"/>
    </source>
</evidence>
<comment type="pathway">
    <text evidence="1">Metabolic intermediate metabolism; (S)-3-hydroxy-3-methylglutaryl-CoA degradation; acetoacetate from (S)-3-hydroxy-3-methylglutaryl-CoA: step 1/1.</text>
</comment>
<protein>
    <recommendedName>
        <fullName evidence="3">hydroxymethylglutaryl-CoA lyase</fullName>
        <ecNumber evidence="3">4.1.3.4</ecNumber>
    </recommendedName>
</protein>
<proteinExistence type="inferred from homology"/>
<evidence type="ECO:0000256" key="2">
    <source>
        <dbReference type="ARBA" id="ARBA00009405"/>
    </source>
</evidence>
<dbReference type="PROSITE" id="PS50991">
    <property type="entry name" value="PYR_CT"/>
    <property type="match status" value="1"/>
</dbReference>
<dbReference type="EC" id="4.1.3.4" evidence="3"/>
<comment type="similarity">
    <text evidence="2">Belongs to the HMG-CoA lyase family.</text>
</comment>
<sequence length="296" mass="31329">MYPSSISIYEVGPRDGLQNEALLPTAAKVQLINGLANCGLNRIEVGSFVSHKWVPQMADSAAVCQQIEQRADVRYSALVPNIKGLEQALAAHIREIALFTAASESFCQRNINCSINESLQRFEPVFTAAKAAKLRVRAYVSCVLGCPYEGTINTAQVAAVTHALIEMGAYEVSLGDTIGVGTPRAARSMVDAVSQRVSPSQLALHFHDTYGQALANIVACLDSGIHTIDASVAGLGGCPYAKGASGNLATEDLVYMLEGMGIETGVDLPQLAKFGQQICQQLGKVTSSKVGQALQS</sequence>
<dbReference type="PANTHER" id="PTHR42738">
    <property type="entry name" value="HYDROXYMETHYLGLUTARYL-COA LYASE"/>
    <property type="match status" value="1"/>
</dbReference>
<evidence type="ECO:0000256" key="3">
    <source>
        <dbReference type="ARBA" id="ARBA00012910"/>
    </source>
</evidence>
<dbReference type="NCBIfam" id="NF004283">
    <property type="entry name" value="PRK05692.1"/>
    <property type="match status" value="1"/>
</dbReference>
<dbReference type="InterPro" id="IPR043594">
    <property type="entry name" value="HMGL"/>
</dbReference>
<dbReference type="Gene3D" id="3.20.20.70">
    <property type="entry name" value="Aldolase class I"/>
    <property type="match status" value="1"/>
</dbReference>
<dbReference type="PANTHER" id="PTHR42738:SF7">
    <property type="entry name" value="HYDROXYMETHYLGLUTARYL-COA LYASE"/>
    <property type="match status" value="1"/>
</dbReference>
<reference evidence="8 9" key="1">
    <citation type="submission" date="2021-03" db="EMBL/GenBank/DDBJ databases">
        <title>Novel species identification of genus Shewanella.</title>
        <authorList>
            <person name="Liu G."/>
            <person name="Zhang Q."/>
        </authorList>
    </citation>
    <scope>NUCLEOTIDE SEQUENCE [LARGE SCALE GENOMIC DNA]</scope>
    <source>
        <strain evidence="8 9">FJAT-51800</strain>
    </source>
</reference>
<dbReference type="RefSeq" id="WP_207354004.1">
    <property type="nucleotide sequence ID" value="NZ_CP071503.1"/>
</dbReference>
<evidence type="ECO:0000256" key="1">
    <source>
        <dbReference type="ARBA" id="ARBA00005143"/>
    </source>
</evidence>
<dbReference type="GO" id="GO:0016829">
    <property type="term" value="F:lyase activity"/>
    <property type="evidence" value="ECO:0007669"/>
    <property type="project" value="UniProtKB-KW"/>
</dbReference>
<keyword evidence="4" id="KW-0479">Metal-binding</keyword>
<dbReference type="InterPro" id="IPR000891">
    <property type="entry name" value="PYR_CT"/>
</dbReference>
<dbReference type="Proteomes" id="UP000662770">
    <property type="component" value="Chromosome"/>
</dbReference>
<dbReference type="InterPro" id="IPR013785">
    <property type="entry name" value="Aldolase_TIM"/>
</dbReference>
<gene>
    <name evidence="8" type="ORF">JYB87_13560</name>
</gene>
<keyword evidence="9" id="KW-1185">Reference proteome</keyword>
<dbReference type="EMBL" id="CP071503">
    <property type="protein sequence ID" value="QSX32764.1"/>
    <property type="molecule type" value="Genomic_DNA"/>
</dbReference>
<dbReference type="CDD" id="cd07938">
    <property type="entry name" value="DRE_TIM_HMGL"/>
    <property type="match status" value="1"/>
</dbReference>
<comment type="catalytic activity">
    <reaction evidence="6">
        <text>(3S)-3-hydroxy-3-methylglutaryl-CoA = acetoacetate + acetyl-CoA</text>
        <dbReference type="Rhea" id="RHEA:24404"/>
        <dbReference type="ChEBI" id="CHEBI:13705"/>
        <dbReference type="ChEBI" id="CHEBI:43074"/>
        <dbReference type="ChEBI" id="CHEBI:57288"/>
        <dbReference type="EC" id="4.1.3.4"/>
    </reaction>
</comment>
<evidence type="ECO:0000259" key="7">
    <source>
        <dbReference type="PROSITE" id="PS50991"/>
    </source>
</evidence>
<evidence type="ECO:0000256" key="6">
    <source>
        <dbReference type="ARBA" id="ARBA00049877"/>
    </source>
</evidence>
<organism evidence="8 9">
    <name type="scientific">Shewanella avicenniae</name>
    <dbReference type="NCBI Taxonomy" id="2814294"/>
    <lineage>
        <taxon>Bacteria</taxon>
        <taxon>Pseudomonadati</taxon>
        <taxon>Pseudomonadota</taxon>
        <taxon>Gammaproteobacteria</taxon>
        <taxon>Alteromonadales</taxon>
        <taxon>Shewanellaceae</taxon>
        <taxon>Shewanella</taxon>
    </lineage>
</organism>
<name>A0ABX7QNE0_9GAMM</name>
<accession>A0ABX7QNE0</accession>
<feature type="domain" description="Pyruvate carboxyltransferase" evidence="7">
    <location>
        <begin position="6"/>
        <end position="272"/>
    </location>
</feature>
<keyword evidence="5 8" id="KW-0456">Lyase</keyword>
<evidence type="ECO:0000256" key="4">
    <source>
        <dbReference type="ARBA" id="ARBA00022723"/>
    </source>
</evidence>
<dbReference type="SUPFAM" id="SSF51569">
    <property type="entry name" value="Aldolase"/>
    <property type="match status" value="1"/>
</dbReference>
<evidence type="ECO:0000256" key="5">
    <source>
        <dbReference type="ARBA" id="ARBA00023239"/>
    </source>
</evidence>
<dbReference type="PROSITE" id="PS01062">
    <property type="entry name" value="HMG_COA_LYASE"/>
    <property type="match status" value="1"/>
</dbReference>
<dbReference type="Pfam" id="PF00682">
    <property type="entry name" value="HMGL-like"/>
    <property type="match status" value="1"/>
</dbReference>